<proteinExistence type="predicted"/>
<comment type="caution">
    <text evidence="2">The sequence shown here is derived from an EMBL/GenBank/DDBJ whole genome shotgun (WGS) entry which is preliminary data.</text>
</comment>
<dbReference type="OMA" id="LENCPTF"/>
<evidence type="ECO:0000313" key="3">
    <source>
        <dbReference type="Proteomes" id="UP000683925"/>
    </source>
</evidence>
<feature type="region of interest" description="Disordered" evidence="1">
    <location>
        <begin position="244"/>
        <end position="275"/>
    </location>
</feature>
<evidence type="ECO:0000313" key="2">
    <source>
        <dbReference type="EMBL" id="CAD8138153.1"/>
    </source>
</evidence>
<keyword evidence="3" id="KW-1185">Reference proteome</keyword>
<evidence type="ECO:0000256" key="1">
    <source>
        <dbReference type="SAM" id="MobiDB-lite"/>
    </source>
</evidence>
<feature type="compositionally biased region" description="Basic and acidic residues" evidence="1">
    <location>
        <begin position="244"/>
        <end position="258"/>
    </location>
</feature>
<name>A0A8S1SDJ2_PAROT</name>
<organism evidence="2 3">
    <name type="scientific">Paramecium octaurelia</name>
    <dbReference type="NCBI Taxonomy" id="43137"/>
    <lineage>
        <taxon>Eukaryota</taxon>
        <taxon>Sar</taxon>
        <taxon>Alveolata</taxon>
        <taxon>Ciliophora</taxon>
        <taxon>Intramacronucleata</taxon>
        <taxon>Oligohymenophorea</taxon>
        <taxon>Peniculida</taxon>
        <taxon>Parameciidae</taxon>
        <taxon>Paramecium</taxon>
    </lineage>
</organism>
<reference evidence="2" key="1">
    <citation type="submission" date="2021-01" db="EMBL/GenBank/DDBJ databases">
        <authorList>
            <consortium name="Genoscope - CEA"/>
            <person name="William W."/>
        </authorList>
    </citation>
    <scope>NUCLEOTIDE SEQUENCE</scope>
</reference>
<protein>
    <submittedName>
        <fullName evidence="2">Uncharacterized protein</fullName>
    </submittedName>
</protein>
<feature type="compositionally biased region" description="Basic residues" evidence="1">
    <location>
        <begin position="259"/>
        <end position="275"/>
    </location>
</feature>
<dbReference type="AlphaFoldDB" id="A0A8S1SDJ2"/>
<dbReference type="EMBL" id="CAJJDP010000008">
    <property type="protein sequence ID" value="CAD8138153.1"/>
    <property type="molecule type" value="Genomic_DNA"/>
</dbReference>
<accession>A0A8S1SDJ2</accession>
<dbReference type="OrthoDB" id="2160613at2759"/>
<dbReference type="Proteomes" id="UP000683925">
    <property type="component" value="Unassembled WGS sequence"/>
</dbReference>
<sequence>MKKQKQVQTLFKYFQSDEYEMEQEKKPIEIISYIKMNEEFPIFELILENCPTFVLDAQTSLQLEKLQQLIYLGINGCQIKSLIHLPLIDSLKRLTLDNNYLKGEQLKCIGYYKDKLLSLSLINNQLKIYPGSPTLQHLQQMSALKQLSLIGNIFELDEEDNLTTPKEEDEYVEIRNQIFNLMPNLIYLDCIERSKLIQDEKFFNNYNEENEYLSLYVSKSVTQYETSRSQSMISVKKNNGTTKIKEENSNQHQREEKKKSTRQLRQQKRKMYVYD</sequence>
<gene>
    <name evidence="2" type="ORF">POCTA_138.1.T0090211</name>
</gene>